<dbReference type="GO" id="GO:0005886">
    <property type="term" value="C:plasma membrane"/>
    <property type="evidence" value="ECO:0007669"/>
    <property type="project" value="UniProtKB-SubCell"/>
</dbReference>
<comment type="subcellular location">
    <subcellularLocation>
        <location evidence="2 10">Cell membrane</location>
        <topology evidence="2 10">Peripheral membrane protein</topology>
    </subcellularLocation>
</comment>
<dbReference type="PATRIC" id="fig|1208918.3.peg.55"/>
<evidence type="ECO:0000256" key="12">
    <source>
        <dbReference type="SAM" id="Coils"/>
    </source>
</evidence>
<name>M1LVS4_9PROT</name>
<dbReference type="NCBIfam" id="NF001847">
    <property type="entry name" value="PRK00571.1-4"/>
    <property type="match status" value="1"/>
</dbReference>
<dbReference type="Gene3D" id="1.20.5.440">
    <property type="entry name" value="ATP synthase delta/epsilon subunit, C-terminal domain"/>
    <property type="match status" value="1"/>
</dbReference>
<dbReference type="Proteomes" id="UP000011686">
    <property type="component" value="Chromosome"/>
</dbReference>
<evidence type="ECO:0000256" key="3">
    <source>
        <dbReference type="ARBA" id="ARBA00005712"/>
    </source>
</evidence>
<dbReference type="InterPro" id="IPR036794">
    <property type="entry name" value="ATP_F1_dsu/esu_C_sf"/>
</dbReference>
<evidence type="ECO:0000256" key="11">
    <source>
        <dbReference type="RuleBase" id="RU003656"/>
    </source>
</evidence>
<dbReference type="PANTHER" id="PTHR13822">
    <property type="entry name" value="ATP SYNTHASE DELTA/EPSILON CHAIN"/>
    <property type="match status" value="1"/>
</dbReference>
<comment type="subunit">
    <text evidence="4 10 11">F-type ATPases have 2 components, CF(1) - the catalytic core - and CF(0) - the membrane proton channel. CF(1) has five subunits: alpha(3), beta(3), gamma(1), delta(1), epsilon(1). CF(0) has three main subunits: a, b and c.</text>
</comment>
<organism evidence="15 16">
    <name type="scientific">Candidatus Kinetoplastidibacterium crithidiae TCC036E</name>
    <dbReference type="NCBI Taxonomy" id="1208918"/>
    <lineage>
        <taxon>Bacteria</taxon>
        <taxon>Pseudomonadati</taxon>
        <taxon>Pseudomonadota</taxon>
        <taxon>Betaproteobacteria</taxon>
        <taxon>Candidatus Kinetoplastidibacterium</taxon>
    </lineage>
</organism>
<keyword evidence="15" id="KW-0378">Hydrolase</keyword>
<dbReference type="Gene3D" id="2.60.15.10">
    <property type="entry name" value="F0F1 ATP synthase delta/epsilon subunit, N-terminal"/>
    <property type="match status" value="1"/>
</dbReference>
<dbReference type="GO" id="GO:0016787">
    <property type="term" value="F:hydrolase activity"/>
    <property type="evidence" value="ECO:0007669"/>
    <property type="project" value="UniProtKB-KW"/>
</dbReference>
<evidence type="ECO:0000256" key="5">
    <source>
        <dbReference type="ARBA" id="ARBA00022448"/>
    </source>
</evidence>
<evidence type="ECO:0000256" key="2">
    <source>
        <dbReference type="ARBA" id="ARBA00004202"/>
    </source>
</evidence>
<keyword evidence="6 10" id="KW-0406">Ion transport</keyword>
<dbReference type="InterPro" id="IPR020547">
    <property type="entry name" value="ATP_synth_F1_esu_C"/>
</dbReference>
<dbReference type="GO" id="GO:0045259">
    <property type="term" value="C:proton-transporting ATP synthase complex"/>
    <property type="evidence" value="ECO:0007669"/>
    <property type="project" value="UniProtKB-KW"/>
</dbReference>
<comment type="similarity">
    <text evidence="3 10 11">Belongs to the ATPase epsilon chain family.</text>
</comment>
<evidence type="ECO:0000256" key="7">
    <source>
        <dbReference type="ARBA" id="ARBA00023136"/>
    </source>
</evidence>
<feature type="coiled-coil region" evidence="12">
    <location>
        <begin position="92"/>
        <end position="119"/>
    </location>
</feature>
<keyword evidence="12" id="KW-0175">Coiled coil</keyword>
<keyword evidence="10" id="KW-0375">Hydrogen ion transport</keyword>
<dbReference type="AlphaFoldDB" id="M1LVS4"/>
<evidence type="ECO:0000259" key="13">
    <source>
        <dbReference type="Pfam" id="PF00401"/>
    </source>
</evidence>
<sequence>MSKLMYVDIVSATESMYAGHASFVLLPADSGSIGILPGHTPLISLVRPGVIKVVDEHGKDHNIFVAGGILEVQPHEVTVLTDTAIRASNLDEARATEARRRAEETLRNAKNKSDIAVVEAELNVLVAQTRAARIYGSNNSNKY</sequence>
<evidence type="ECO:0000256" key="1">
    <source>
        <dbReference type="ARBA" id="ARBA00003543"/>
    </source>
</evidence>
<keyword evidence="9 10" id="KW-0066">ATP synthesis</keyword>
<keyword evidence="10" id="KW-1003">Cell membrane</keyword>
<reference evidence="15 16" key="1">
    <citation type="journal article" date="2013" name="Genome Biol. Evol.">
        <title>Genome evolution and phylogenomic analysis of candidatus kinetoplastibacterium, the betaproteobacterial endosymbionts of strigomonas and angomonas.</title>
        <authorList>
            <person name="Alves J.M."/>
            <person name="Serrano M.G."/>
            <person name="Maia da Silva F."/>
            <person name="Voegtly L.J."/>
            <person name="Matveyev A.V."/>
            <person name="Teixeira M.M."/>
            <person name="Camargo E.P."/>
            <person name="Buck G.A."/>
        </authorList>
    </citation>
    <scope>NUCLEOTIDE SEQUENCE [LARGE SCALE GENOMIC DNA]</scope>
    <source>
        <strain evidence="15 16">TCC036E</strain>
    </source>
</reference>
<dbReference type="HOGENOM" id="CLU_084338_2_0_4"/>
<keyword evidence="8 10" id="KW-0139">CF(1)</keyword>
<dbReference type="InterPro" id="IPR036771">
    <property type="entry name" value="ATPsynth_dsu/esu_N"/>
</dbReference>
<evidence type="ECO:0000313" key="16">
    <source>
        <dbReference type="Proteomes" id="UP000011686"/>
    </source>
</evidence>
<dbReference type="EMBL" id="CP003804">
    <property type="protein sequence ID" value="AGF47359.1"/>
    <property type="molecule type" value="Genomic_DNA"/>
</dbReference>
<evidence type="ECO:0000256" key="9">
    <source>
        <dbReference type="ARBA" id="ARBA00023310"/>
    </source>
</evidence>
<dbReference type="GO" id="GO:0005524">
    <property type="term" value="F:ATP binding"/>
    <property type="evidence" value="ECO:0007669"/>
    <property type="project" value="UniProtKB-UniRule"/>
</dbReference>
<dbReference type="InterPro" id="IPR001469">
    <property type="entry name" value="ATP_synth_F1_dsu/esu"/>
</dbReference>
<keyword evidence="7 10" id="KW-0472">Membrane</keyword>
<protein>
    <recommendedName>
        <fullName evidence="10">ATP synthase epsilon chain</fullName>
    </recommendedName>
    <alternativeName>
        <fullName evidence="10">ATP synthase F1 sector epsilon subunit</fullName>
    </alternativeName>
    <alternativeName>
        <fullName evidence="10">F-ATPase epsilon subunit</fullName>
    </alternativeName>
</protein>
<dbReference type="CDD" id="cd12152">
    <property type="entry name" value="F1-ATPase_delta"/>
    <property type="match status" value="1"/>
</dbReference>
<feature type="domain" description="ATP synthase epsilon subunit C-terminal" evidence="13">
    <location>
        <begin position="89"/>
        <end position="131"/>
    </location>
</feature>
<accession>M1LVS4</accession>
<dbReference type="eggNOG" id="COG0355">
    <property type="taxonomic scope" value="Bacteria"/>
</dbReference>
<feature type="domain" description="ATP synthase F1 complex delta/epsilon subunit N-terminal" evidence="14">
    <location>
        <begin position="5"/>
        <end position="84"/>
    </location>
</feature>
<dbReference type="HAMAP" id="MF_00530">
    <property type="entry name" value="ATP_synth_epsil_bac"/>
    <property type="match status" value="1"/>
</dbReference>
<dbReference type="PANTHER" id="PTHR13822:SF10">
    <property type="entry name" value="ATP SYNTHASE EPSILON CHAIN, CHLOROPLASTIC"/>
    <property type="match status" value="1"/>
</dbReference>
<dbReference type="RefSeq" id="WP_015238900.1">
    <property type="nucleotide sequence ID" value="NC_020283.1"/>
</dbReference>
<evidence type="ECO:0000256" key="6">
    <source>
        <dbReference type="ARBA" id="ARBA00023065"/>
    </source>
</evidence>
<dbReference type="Pfam" id="PF00401">
    <property type="entry name" value="ATP-synt_DE"/>
    <property type="match status" value="1"/>
</dbReference>
<evidence type="ECO:0000313" key="15">
    <source>
        <dbReference type="EMBL" id="AGF47359.1"/>
    </source>
</evidence>
<dbReference type="STRING" id="1208918.CDEE_0273"/>
<dbReference type="InterPro" id="IPR020546">
    <property type="entry name" value="ATP_synth_F1_dsu/esu_N"/>
</dbReference>
<evidence type="ECO:0000256" key="10">
    <source>
        <dbReference type="HAMAP-Rule" id="MF_00530"/>
    </source>
</evidence>
<dbReference type="SUPFAM" id="SSF51344">
    <property type="entry name" value="Epsilon subunit of F1F0-ATP synthase N-terminal domain"/>
    <property type="match status" value="1"/>
</dbReference>
<evidence type="ECO:0000256" key="8">
    <source>
        <dbReference type="ARBA" id="ARBA00023196"/>
    </source>
</evidence>
<dbReference type="SUPFAM" id="SSF46604">
    <property type="entry name" value="Epsilon subunit of F1F0-ATP synthase C-terminal domain"/>
    <property type="match status" value="1"/>
</dbReference>
<dbReference type="KEGG" id="kct:CDEE_0273"/>
<dbReference type="Pfam" id="PF02823">
    <property type="entry name" value="ATP-synt_DE_N"/>
    <property type="match status" value="1"/>
</dbReference>
<comment type="function">
    <text evidence="1 10">Produces ATP from ADP in the presence of a proton gradient across the membrane.</text>
</comment>
<gene>
    <name evidence="10" type="primary">atpC</name>
    <name evidence="15" type="ORF">CDEE_0273</name>
</gene>
<keyword evidence="5 10" id="KW-0813">Transport</keyword>
<proteinExistence type="inferred from homology"/>
<dbReference type="GO" id="GO:0046933">
    <property type="term" value="F:proton-transporting ATP synthase activity, rotational mechanism"/>
    <property type="evidence" value="ECO:0007669"/>
    <property type="project" value="UniProtKB-UniRule"/>
</dbReference>
<evidence type="ECO:0000259" key="14">
    <source>
        <dbReference type="Pfam" id="PF02823"/>
    </source>
</evidence>
<dbReference type="NCBIfam" id="TIGR01216">
    <property type="entry name" value="ATP_synt_epsi"/>
    <property type="match status" value="1"/>
</dbReference>
<keyword evidence="16" id="KW-1185">Reference proteome</keyword>
<evidence type="ECO:0000256" key="4">
    <source>
        <dbReference type="ARBA" id="ARBA00011648"/>
    </source>
</evidence>